<evidence type="ECO:0000313" key="3">
    <source>
        <dbReference type="Proteomes" id="UP000770661"/>
    </source>
</evidence>
<dbReference type="EMBL" id="JACEEZ010021472">
    <property type="protein sequence ID" value="KAG0713470.1"/>
    <property type="molecule type" value="Genomic_DNA"/>
</dbReference>
<evidence type="ECO:0000256" key="1">
    <source>
        <dbReference type="SAM" id="MobiDB-lite"/>
    </source>
</evidence>
<proteinExistence type="predicted"/>
<feature type="compositionally biased region" description="Polar residues" evidence="1">
    <location>
        <begin position="45"/>
        <end position="58"/>
    </location>
</feature>
<feature type="region of interest" description="Disordered" evidence="1">
    <location>
        <begin position="30"/>
        <end position="70"/>
    </location>
</feature>
<accession>A0A8J4XTM4</accession>
<name>A0A8J4XTM4_CHIOP</name>
<dbReference type="Proteomes" id="UP000770661">
    <property type="component" value="Unassembled WGS sequence"/>
</dbReference>
<evidence type="ECO:0000313" key="2">
    <source>
        <dbReference type="EMBL" id="KAG0713470.1"/>
    </source>
</evidence>
<sequence length="213" mass="22872">MKISRTSLYNTICNVAPIMRRYRTLNWRLIKTQRAPNKRRKRKGSTSGQNATPNSTGNSKKRSPGPNFNLATQVSRHTHKLRVVGAVHPVAFVVLMETFEHLYCPVPVPCCPLPLLLHMSLSPLSPCPLPPTPCHPYTTAPRHTAPGVAGCPGPGGAAAAAAWRMGRVRDAGPAQRRPRGGGGSGLVVYLSFISTASHSTLTLTGLETVLPSD</sequence>
<gene>
    <name evidence="2" type="ORF">GWK47_001844</name>
</gene>
<protein>
    <submittedName>
        <fullName evidence="2">Uncharacterized protein</fullName>
    </submittedName>
</protein>
<dbReference type="AlphaFoldDB" id="A0A8J4XTM4"/>
<keyword evidence="3" id="KW-1185">Reference proteome</keyword>
<comment type="caution">
    <text evidence="2">The sequence shown here is derived from an EMBL/GenBank/DDBJ whole genome shotgun (WGS) entry which is preliminary data.</text>
</comment>
<reference evidence="2" key="1">
    <citation type="submission" date="2020-07" db="EMBL/GenBank/DDBJ databases">
        <title>The High-quality genome of the commercially important snow crab, Chionoecetes opilio.</title>
        <authorList>
            <person name="Jeong J.-H."/>
            <person name="Ryu S."/>
        </authorList>
    </citation>
    <scope>NUCLEOTIDE SEQUENCE</scope>
    <source>
        <strain evidence="2">MADBK_172401_WGS</strain>
        <tissue evidence="2">Digestive gland</tissue>
    </source>
</reference>
<organism evidence="2 3">
    <name type="scientific">Chionoecetes opilio</name>
    <name type="common">Atlantic snow crab</name>
    <name type="synonym">Cancer opilio</name>
    <dbReference type="NCBI Taxonomy" id="41210"/>
    <lineage>
        <taxon>Eukaryota</taxon>
        <taxon>Metazoa</taxon>
        <taxon>Ecdysozoa</taxon>
        <taxon>Arthropoda</taxon>
        <taxon>Crustacea</taxon>
        <taxon>Multicrustacea</taxon>
        <taxon>Malacostraca</taxon>
        <taxon>Eumalacostraca</taxon>
        <taxon>Eucarida</taxon>
        <taxon>Decapoda</taxon>
        <taxon>Pleocyemata</taxon>
        <taxon>Brachyura</taxon>
        <taxon>Eubrachyura</taxon>
        <taxon>Majoidea</taxon>
        <taxon>Majidae</taxon>
        <taxon>Chionoecetes</taxon>
    </lineage>
</organism>